<keyword evidence="1" id="KW-0808">Transferase</keyword>
<proteinExistence type="predicted"/>
<sequence>VITTGLVKSSVTALEIQRRDAFVISEPLSIPVAPGQVPLFSAKDPTKRVARAVLSIGRLFSAEAQAVMARSLAQRVVALLREGPGPELHHALDAL</sequence>
<evidence type="ECO:0000313" key="1">
    <source>
        <dbReference type="EMBL" id="CAK9047116.1"/>
    </source>
</evidence>
<keyword evidence="1" id="KW-0489">Methyltransferase</keyword>
<feature type="non-terminal residue" evidence="1">
    <location>
        <position position="95"/>
    </location>
</feature>
<name>A0ABP0M6H1_9DINO</name>
<organism evidence="1 2">
    <name type="scientific">Durusdinium trenchii</name>
    <dbReference type="NCBI Taxonomy" id="1381693"/>
    <lineage>
        <taxon>Eukaryota</taxon>
        <taxon>Sar</taxon>
        <taxon>Alveolata</taxon>
        <taxon>Dinophyceae</taxon>
        <taxon>Suessiales</taxon>
        <taxon>Symbiodiniaceae</taxon>
        <taxon>Durusdinium</taxon>
    </lineage>
</organism>
<reference evidence="1 2" key="1">
    <citation type="submission" date="2024-02" db="EMBL/GenBank/DDBJ databases">
        <authorList>
            <person name="Chen Y."/>
            <person name="Shah S."/>
            <person name="Dougan E. K."/>
            <person name="Thang M."/>
            <person name="Chan C."/>
        </authorList>
    </citation>
    <scope>NUCLEOTIDE SEQUENCE [LARGE SCALE GENOMIC DNA]</scope>
</reference>
<feature type="non-terminal residue" evidence="1">
    <location>
        <position position="1"/>
    </location>
</feature>
<gene>
    <name evidence="1" type="ORF">SCF082_LOCUS26447</name>
</gene>
<dbReference type="GO" id="GO:0008168">
    <property type="term" value="F:methyltransferase activity"/>
    <property type="evidence" value="ECO:0007669"/>
    <property type="project" value="UniProtKB-KW"/>
</dbReference>
<protein>
    <submittedName>
        <fullName evidence="1">Release factor glutamine methyltransferase</fullName>
    </submittedName>
</protein>
<dbReference type="EMBL" id="CAXAMM010020025">
    <property type="protein sequence ID" value="CAK9047116.1"/>
    <property type="molecule type" value="Genomic_DNA"/>
</dbReference>
<evidence type="ECO:0000313" key="2">
    <source>
        <dbReference type="Proteomes" id="UP001642464"/>
    </source>
</evidence>
<comment type="caution">
    <text evidence="1">The sequence shown here is derived from an EMBL/GenBank/DDBJ whole genome shotgun (WGS) entry which is preliminary data.</text>
</comment>
<dbReference type="Proteomes" id="UP001642464">
    <property type="component" value="Unassembled WGS sequence"/>
</dbReference>
<dbReference type="GO" id="GO:0032259">
    <property type="term" value="P:methylation"/>
    <property type="evidence" value="ECO:0007669"/>
    <property type="project" value="UniProtKB-KW"/>
</dbReference>
<accession>A0ABP0M6H1</accession>
<keyword evidence="2" id="KW-1185">Reference proteome</keyword>